<comment type="similarity">
    <text evidence="2">Belongs to the PPR family. P subfamily.</text>
</comment>
<dbReference type="PROSITE" id="PS51375">
    <property type="entry name" value="PPR"/>
    <property type="match status" value="1"/>
</dbReference>
<evidence type="ECO:0000256" key="7">
    <source>
        <dbReference type="ARBA" id="ARBA00022824"/>
    </source>
</evidence>
<dbReference type="PANTHER" id="PTHR45717:SF36">
    <property type="entry name" value="TETRATRICOPEPTIDE-LIKE HELICAL DOMAIN-CONTAINING PROTEIN-RELATED"/>
    <property type="match status" value="1"/>
</dbReference>
<gene>
    <name evidence="12" type="ORF">OSB04_008497</name>
</gene>
<dbReference type="FunFam" id="1.25.40.10:FF:000516">
    <property type="entry name" value="Pentatricopeptide repeat-containing protein"/>
    <property type="match status" value="1"/>
</dbReference>
<feature type="transmembrane region" description="Helical" evidence="11">
    <location>
        <begin position="307"/>
        <end position="328"/>
    </location>
</feature>
<comment type="subcellular location">
    <subcellularLocation>
        <location evidence="1">Endoplasmic reticulum membrane</location>
        <topology evidence="1">Multi-pass membrane protein</topology>
    </subcellularLocation>
</comment>
<comment type="caution">
    <text evidence="12">The sequence shown here is derived from an EMBL/GenBank/DDBJ whole genome shotgun (WGS) entry which is preliminary data.</text>
</comment>
<feature type="transmembrane region" description="Helical" evidence="11">
    <location>
        <begin position="121"/>
        <end position="138"/>
    </location>
</feature>
<keyword evidence="7" id="KW-0256">Endoplasmic reticulum</keyword>
<feature type="transmembrane region" description="Helical" evidence="11">
    <location>
        <begin position="255"/>
        <end position="277"/>
    </location>
</feature>
<dbReference type="GO" id="GO:0005789">
    <property type="term" value="C:endoplasmic reticulum membrane"/>
    <property type="evidence" value="ECO:0007669"/>
    <property type="project" value="UniProtKB-SubCell"/>
</dbReference>
<feature type="repeat" description="PPR" evidence="10">
    <location>
        <begin position="693"/>
        <end position="727"/>
    </location>
</feature>
<evidence type="ECO:0000313" key="13">
    <source>
        <dbReference type="Proteomes" id="UP001172457"/>
    </source>
</evidence>
<dbReference type="GO" id="GO:0005739">
    <property type="term" value="C:mitochondrion"/>
    <property type="evidence" value="ECO:0007669"/>
    <property type="project" value="TreeGrafter"/>
</dbReference>
<dbReference type="NCBIfam" id="TIGR00756">
    <property type="entry name" value="PPR"/>
    <property type="match status" value="2"/>
</dbReference>
<feature type="transmembrane region" description="Helical" evidence="11">
    <location>
        <begin position="335"/>
        <end position="362"/>
    </location>
</feature>
<dbReference type="Pfam" id="PF03901">
    <property type="entry name" value="Glyco_transf_22"/>
    <property type="match status" value="1"/>
</dbReference>
<evidence type="ECO:0000256" key="9">
    <source>
        <dbReference type="ARBA" id="ARBA00023136"/>
    </source>
</evidence>
<keyword evidence="6" id="KW-0677">Repeat</keyword>
<name>A0AA38U572_9ASTR</name>
<feature type="non-terminal residue" evidence="12">
    <location>
        <position position="1080"/>
    </location>
</feature>
<dbReference type="InterPro" id="IPR002885">
    <property type="entry name" value="PPR_rpt"/>
</dbReference>
<dbReference type="GO" id="GO:0016757">
    <property type="term" value="F:glycosyltransferase activity"/>
    <property type="evidence" value="ECO:0007669"/>
    <property type="project" value="UniProtKB-KW"/>
</dbReference>
<protein>
    <recommendedName>
        <fullName evidence="14">Mannosyltransferase</fullName>
    </recommendedName>
</protein>
<keyword evidence="13" id="KW-1185">Reference proteome</keyword>
<evidence type="ECO:0000256" key="5">
    <source>
        <dbReference type="ARBA" id="ARBA00022692"/>
    </source>
</evidence>
<evidence type="ECO:0000256" key="11">
    <source>
        <dbReference type="SAM" id="Phobius"/>
    </source>
</evidence>
<keyword evidence="3" id="KW-0328">Glycosyltransferase</keyword>
<dbReference type="FunFam" id="1.25.40.10:FF:000253">
    <property type="entry name" value="Pentatricopeptide repeat-containing protein"/>
    <property type="match status" value="1"/>
</dbReference>
<evidence type="ECO:0000256" key="4">
    <source>
        <dbReference type="ARBA" id="ARBA00022679"/>
    </source>
</evidence>
<accession>A0AA38U572</accession>
<dbReference type="InterPro" id="IPR005599">
    <property type="entry name" value="GPI_mannosylTrfase"/>
</dbReference>
<dbReference type="Gene3D" id="1.25.40.10">
    <property type="entry name" value="Tetratricopeptide repeat domain"/>
    <property type="match status" value="3"/>
</dbReference>
<keyword evidence="4" id="KW-0808">Transferase</keyword>
<dbReference type="Proteomes" id="UP001172457">
    <property type="component" value="Chromosome 2"/>
</dbReference>
<dbReference type="PANTHER" id="PTHR45717">
    <property type="entry name" value="OS12G0527900 PROTEIN"/>
    <property type="match status" value="1"/>
</dbReference>
<keyword evidence="5 11" id="KW-0812">Transmembrane</keyword>
<dbReference type="AlphaFoldDB" id="A0AA38U572"/>
<dbReference type="InterPro" id="IPR011990">
    <property type="entry name" value="TPR-like_helical_dom_sf"/>
</dbReference>
<proteinExistence type="inferred from homology"/>
<feature type="transmembrane region" description="Helical" evidence="11">
    <location>
        <begin position="284"/>
        <end position="301"/>
    </location>
</feature>
<feature type="transmembrane region" description="Helical" evidence="11">
    <location>
        <begin position="12"/>
        <end position="34"/>
    </location>
</feature>
<evidence type="ECO:0000256" key="3">
    <source>
        <dbReference type="ARBA" id="ARBA00022676"/>
    </source>
</evidence>
<evidence type="ECO:0000313" key="12">
    <source>
        <dbReference type="EMBL" id="KAJ9563337.1"/>
    </source>
</evidence>
<dbReference type="EMBL" id="JARYMX010000002">
    <property type="protein sequence ID" value="KAJ9563337.1"/>
    <property type="molecule type" value="Genomic_DNA"/>
</dbReference>
<keyword evidence="9 11" id="KW-0472">Membrane</keyword>
<organism evidence="12 13">
    <name type="scientific">Centaurea solstitialis</name>
    <name type="common">yellow star-thistle</name>
    <dbReference type="NCBI Taxonomy" id="347529"/>
    <lineage>
        <taxon>Eukaryota</taxon>
        <taxon>Viridiplantae</taxon>
        <taxon>Streptophyta</taxon>
        <taxon>Embryophyta</taxon>
        <taxon>Tracheophyta</taxon>
        <taxon>Spermatophyta</taxon>
        <taxon>Magnoliopsida</taxon>
        <taxon>eudicotyledons</taxon>
        <taxon>Gunneridae</taxon>
        <taxon>Pentapetalae</taxon>
        <taxon>asterids</taxon>
        <taxon>campanulids</taxon>
        <taxon>Asterales</taxon>
        <taxon>Asteraceae</taxon>
        <taxon>Carduoideae</taxon>
        <taxon>Cardueae</taxon>
        <taxon>Centaureinae</taxon>
        <taxon>Centaurea</taxon>
    </lineage>
</organism>
<dbReference type="GO" id="GO:0003729">
    <property type="term" value="F:mRNA binding"/>
    <property type="evidence" value="ECO:0007669"/>
    <property type="project" value="UniProtKB-ARBA"/>
</dbReference>
<dbReference type="Pfam" id="PF13812">
    <property type="entry name" value="PPR_3"/>
    <property type="match status" value="1"/>
</dbReference>
<feature type="transmembrane region" description="Helical" evidence="11">
    <location>
        <begin position="89"/>
        <end position="109"/>
    </location>
</feature>
<dbReference type="SUPFAM" id="SSF48452">
    <property type="entry name" value="TPR-like"/>
    <property type="match status" value="1"/>
</dbReference>
<feature type="transmembrane region" description="Helical" evidence="11">
    <location>
        <begin position="171"/>
        <end position="195"/>
    </location>
</feature>
<keyword evidence="8 11" id="KW-1133">Transmembrane helix</keyword>
<dbReference type="Pfam" id="PF01535">
    <property type="entry name" value="PPR"/>
    <property type="match status" value="3"/>
</dbReference>
<feature type="transmembrane region" description="Helical" evidence="11">
    <location>
        <begin position="207"/>
        <end position="227"/>
    </location>
</feature>
<feature type="transmembrane region" description="Helical" evidence="11">
    <location>
        <begin position="63"/>
        <end position="83"/>
    </location>
</feature>
<evidence type="ECO:0000256" key="2">
    <source>
        <dbReference type="ARBA" id="ARBA00007626"/>
    </source>
</evidence>
<evidence type="ECO:0000256" key="6">
    <source>
        <dbReference type="ARBA" id="ARBA00022737"/>
    </source>
</evidence>
<evidence type="ECO:0000256" key="8">
    <source>
        <dbReference type="ARBA" id="ARBA00022989"/>
    </source>
</evidence>
<evidence type="ECO:0008006" key="14">
    <source>
        <dbReference type="Google" id="ProtNLM"/>
    </source>
</evidence>
<evidence type="ECO:0000256" key="1">
    <source>
        <dbReference type="ARBA" id="ARBA00004477"/>
    </source>
</evidence>
<reference evidence="12" key="1">
    <citation type="submission" date="2023-03" db="EMBL/GenBank/DDBJ databases">
        <title>Chromosome-scale reference genome and RAD-based genetic map of yellow starthistle (Centaurea solstitialis) reveal putative structural variation and QTLs associated with invader traits.</title>
        <authorList>
            <person name="Reatini B."/>
            <person name="Cang F.A."/>
            <person name="Jiang Q."/>
            <person name="Mckibben M.T.W."/>
            <person name="Barker M.S."/>
            <person name="Rieseberg L.H."/>
            <person name="Dlugosch K.M."/>
        </authorList>
    </citation>
    <scope>NUCLEOTIDE SEQUENCE</scope>
    <source>
        <strain evidence="12">CAN-66</strain>
        <tissue evidence="12">Leaf</tissue>
    </source>
</reference>
<evidence type="ECO:0000256" key="10">
    <source>
        <dbReference type="PROSITE-ProRule" id="PRU00708"/>
    </source>
</evidence>
<sequence length="1080" mass="123390">MAPSPRSSNFMAIYGYDLLLGSIAAFYVFMAPFTKAMHDILYHRHHIENYDHLEFPGVVPRTFIGALLVSILASPMVVVINLLHLPKVYSLIAVRLALGFFILATLRFLRIQIRNKFGLQVEAFFMILVAIQFHMLFYCTRPLPNILALGLVNLSYGYWLKGSFHATLRCLIFATIVFRCDMLLLLCPLGLELLLTKSISLWEAIKCCAGAALFSIGLTIMVDSIMWQKLVWPEFEVFWFNSVLNRSSEWGTHPFYWYFTSALPRSLLVAYPLFVLGVILDRRIVFYVLPVLSFVVLYSKLPHKELRFIISSVPIFNLSAAVAASRIYNNRKKNFWNLLYVVLLGSLVISLGCSAITFMASYENYPSGYALKSLHTVGHTENRSSESWVHIDTFSAMNGISRFCENDDQWRYSKEEGIPLEELWQRNFTYLLNEHSNIKGFKCLLQVDGFSRIRIRVGFPPISMVKVPKVYIHGNIENTDIMQRSWPGYSKGFLAPIKNNKMLLHPTISQSPPHPQPISLSSSSSSSSLSNSLNFPYGFLNSPFKKPQFNSFIIKNQSSSSSSSSNSSSVSKVYSYGTVDYEKKPGTAVTWKAIYKRISLMGDPEKGATEVLNQWENEGKKVTKWELCRIVKEMRKYGRHKLALEIYNWMSNRQERFRISSSDAAIQLDLVSKVDGISGAEDYFQNMPDNLMDKRTYGALLNAYVRARMVEKAEALLLEIKKKDYASHALPFNVMMTLYMNIKDQEKVEALVSEMMKRNIDLDLYSYNIWISSRGSQGSIEKMEEVFEKLKLDPSVNPNWTTYSTMATLYIKNQEFEKAEDCLRKIESLITGRDRIPYHYLLSHYGSVGKKKEVQRVWETYKTIFPYIPNLGYHAVISSFIRMDDIEEAEILYEEWVAMKSSYDPRIGNLLLGWYVRNGVTEKVESFLKEMLDVGKANSSTWEIVAEGHIKESRVSGALSCFEKALSNEGSSFWRPKPANISAVYGICEKENDEKSKEALFEVLRQAGVLEDDLYMSFLPFYSGSNPQKVKESEGDDDDGTADMILNELQFCIFDMEMNGEDGDESSLLGKKFSARQSAH</sequence>